<sequence length="53" mass="5601">MMRETGFVGLIQVVFRCAQAGFGSTRAWAVVATLLVLLALPVALVAGLIWLVA</sequence>
<keyword evidence="3" id="KW-1185">Reference proteome</keyword>
<evidence type="ECO:0000256" key="1">
    <source>
        <dbReference type="SAM" id="Phobius"/>
    </source>
</evidence>
<keyword evidence="1" id="KW-0472">Membrane</keyword>
<keyword evidence="1" id="KW-1133">Transmembrane helix</keyword>
<dbReference type="RefSeq" id="WP_408078554.1">
    <property type="nucleotide sequence ID" value="NZ_JBELQC010000001.1"/>
</dbReference>
<evidence type="ECO:0000313" key="3">
    <source>
        <dbReference type="Proteomes" id="UP001629244"/>
    </source>
</evidence>
<name>A0ABW8YN03_9SPHN</name>
<accession>A0ABW8YN03</accession>
<reference evidence="2 3" key="1">
    <citation type="submission" date="2024-06" db="EMBL/GenBank/DDBJ databases">
        <authorList>
            <person name="Kaempfer P."/>
            <person name="Viver T."/>
        </authorList>
    </citation>
    <scope>NUCLEOTIDE SEQUENCE [LARGE SCALE GENOMIC DNA]</scope>
    <source>
        <strain evidence="2 3">ST-64</strain>
    </source>
</reference>
<feature type="transmembrane region" description="Helical" evidence="1">
    <location>
        <begin position="30"/>
        <end position="52"/>
    </location>
</feature>
<dbReference type="Proteomes" id="UP001629244">
    <property type="component" value="Unassembled WGS sequence"/>
</dbReference>
<proteinExistence type="predicted"/>
<evidence type="ECO:0000313" key="2">
    <source>
        <dbReference type="EMBL" id="MFL9841663.1"/>
    </source>
</evidence>
<comment type="caution">
    <text evidence="2">The sequence shown here is derived from an EMBL/GenBank/DDBJ whole genome shotgun (WGS) entry which is preliminary data.</text>
</comment>
<keyword evidence="1" id="KW-0812">Transmembrane</keyword>
<organism evidence="2 3">
    <name type="scientific">Sphingomonas plantiphila</name>
    <dbReference type="NCBI Taxonomy" id="3163295"/>
    <lineage>
        <taxon>Bacteria</taxon>
        <taxon>Pseudomonadati</taxon>
        <taxon>Pseudomonadota</taxon>
        <taxon>Alphaproteobacteria</taxon>
        <taxon>Sphingomonadales</taxon>
        <taxon>Sphingomonadaceae</taxon>
        <taxon>Sphingomonas</taxon>
    </lineage>
</organism>
<gene>
    <name evidence="2" type="ORF">ABS767_11870</name>
</gene>
<dbReference type="EMBL" id="JBELQC010000001">
    <property type="protein sequence ID" value="MFL9841663.1"/>
    <property type="molecule type" value="Genomic_DNA"/>
</dbReference>
<protein>
    <submittedName>
        <fullName evidence="2">Uncharacterized protein</fullName>
    </submittedName>
</protein>